<dbReference type="PANTHER" id="PTHR46928:SF1">
    <property type="entry name" value="MESENCHYME-SPECIFIC CELL SURFACE GLYCOPROTEIN"/>
    <property type="match status" value="1"/>
</dbReference>
<evidence type="ECO:0000259" key="1">
    <source>
        <dbReference type="Pfam" id="PF22494"/>
    </source>
</evidence>
<dbReference type="SUPFAM" id="SSF51004">
    <property type="entry name" value="C-terminal (heme d1) domain of cytochrome cd1-nitrite reductase"/>
    <property type="match status" value="1"/>
</dbReference>
<accession>A0A6J8CVC0</accession>
<dbReference type="InterPro" id="IPR055188">
    <property type="entry name" value="Choice_anch_I"/>
</dbReference>
<dbReference type="InterPro" id="IPR011048">
    <property type="entry name" value="Haem_d1_sf"/>
</dbReference>
<dbReference type="InterPro" id="IPR015943">
    <property type="entry name" value="WD40/YVTN_repeat-like_dom_sf"/>
</dbReference>
<name>A0A6J8CVC0_MYTCO</name>
<dbReference type="OrthoDB" id="425936at2759"/>
<proteinExistence type="predicted"/>
<evidence type="ECO:0000313" key="2">
    <source>
        <dbReference type="EMBL" id="CAC5399379.1"/>
    </source>
</evidence>
<evidence type="ECO:0000313" key="3">
    <source>
        <dbReference type="Proteomes" id="UP000507470"/>
    </source>
</evidence>
<dbReference type="PANTHER" id="PTHR46928">
    <property type="entry name" value="MESENCHYME-SPECIFIC CELL SURFACE GLYCOPROTEIN"/>
    <property type="match status" value="1"/>
</dbReference>
<keyword evidence="3" id="KW-1185">Reference proteome</keyword>
<dbReference type="InterPro" id="IPR052956">
    <property type="entry name" value="Mesenchyme-surface_protein"/>
</dbReference>
<dbReference type="AlphaFoldDB" id="A0A6J8CVC0"/>
<feature type="domain" description="Choice-of-anchor I" evidence="1">
    <location>
        <begin position="3"/>
        <end position="212"/>
    </location>
</feature>
<feature type="domain" description="Choice-of-anchor I" evidence="1">
    <location>
        <begin position="233"/>
        <end position="480"/>
    </location>
</feature>
<reference evidence="2 3" key="1">
    <citation type="submission" date="2020-06" db="EMBL/GenBank/DDBJ databases">
        <authorList>
            <person name="Li R."/>
            <person name="Bekaert M."/>
        </authorList>
    </citation>
    <scope>NUCLEOTIDE SEQUENCE [LARGE SCALE GENOMIC DNA]</scope>
    <source>
        <strain evidence="3">wild</strain>
    </source>
</reference>
<organism evidence="2 3">
    <name type="scientific">Mytilus coruscus</name>
    <name type="common">Sea mussel</name>
    <dbReference type="NCBI Taxonomy" id="42192"/>
    <lineage>
        <taxon>Eukaryota</taxon>
        <taxon>Metazoa</taxon>
        <taxon>Spiralia</taxon>
        <taxon>Lophotrochozoa</taxon>
        <taxon>Mollusca</taxon>
        <taxon>Bivalvia</taxon>
        <taxon>Autobranchia</taxon>
        <taxon>Pteriomorphia</taxon>
        <taxon>Mytilida</taxon>
        <taxon>Mytiloidea</taxon>
        <taxon>Mytilidae</taxon>
        <taxon>Mytilinae</taxon>
        <taxon>Mytilus</taxon>
    </lineage>
</organism>
<dbReference type="Gene3D" id="2.130.10.10">
    <property type="entry name" value="YVTN repeat-like/Quinoprotein amine dehydrogenase"/>
    <property type="match status" value="1"/>
</dbReference>
<protein>
    <recommendedName>
        <fullName evidence="1">Choice-of-anchor I domain-containing protein</fullName>
    </recommendedName>
</protein>
<sequence>MFAGTAEEAAYDPTNEMLYVVGEDSGLMHVIDVSNPESPRIAATHAFSKSADGKPRDVAVCGTEVAVVLSSPIKDVYEGHVYFFHTLTRAESQLQYDGKLPVGPHPDMITFNPTCTQILVANEGQVGLDIANQFSDPPGTVTIIQRERYGNPSEQTVDFSKGEGQYNLRRPSYYIPPNIWPSTPPTFTQDAEPEYIVVSPDGKVAYIILQFDLLVMRHESSDVGLVKYFKENRSFVSFQKNNAIAKLDLKTFEMKSITTIPRKEWLNEGLDPSDRDGGAHLSKFPLFSIKQPDNTKILTVGKTNYLITADEGHYITYTRSKHGFDWSDHQRADILTRGKKFDENAINNQTFIAQLTADSKAGRLQVSQTEGYNPFTQKLSRASHFGGRGFSIWNADSLSLIYDSKDEIEKKTDLLFPDVFNSDCVPTTITYQSPANLKDTTSDDMGPKLNALDVATDNEDTFLLTGSETSGVLFLYSINTTSGYPIPKFESAHRAGLTDYVWSELYEMNEAGDAQISSIG</sequence>
<dbReference type="EMBL" id="CACVKT020006003">
    <property type="protein sequence ID" value="CAC5399379.1"/>
    <property type="molecule type" value="Genomic_DNA"/>
</dbReference>
<dbReference type="Pfam" id="PF22494">
    <property type="entry name" value="choice_anch_I"/>
    <property type="match status" value="2"/>
</dbReference>
<dbReference type="Proteomes" id="UP000507470">
    <property type="component" value="Unassembled WGS sequence"/>
</dbReference>
<gene>
    <name evidence="2" type="ORF">MCOR_33648</name>
</gene>